<dbReference type="Gene3D" id="3.80.10.10">
    <property type="entry name" value="Ribonuclease Inhibitor"/>
    <property type="match status" value="1"/>
</dbReference>
<evidence type="ECO:0000256" key="9">
    <source>
        <dbReference type="ARBA" id="ARBA00023157"/>
    </source>
</evidence>
<reference evidence="13" key="1">
    <citation type="submission" date="2025-08" db="UniProtKB">
        <authorList>
            <consortium name="RefSeq"/>
        </authorList>
    </citation>
    <scope>IDENTIFICATION</scope>
    <source>
        <tissue evidence="13">Gonad</tissue>
    </source>
</reference>
<evidence type="ECO:0000256" key="1">
    <source>
        <dbReference type="ARBA" id="ARBA00004167"/>
    </source>
</evidence>
<dbReference type="Pfam" id="PF01463">
    <property type="entry name" value="LRRCT"/>
    <property type="match status" value="1"/>
</dbReference>
<keyword evidence="3" id="KW-0812">Transmembrane</keyword>
<proteinExistence type="predicted"/>
<organism evidence="12 13">
    <name type="scientific">Branchiostoma belcheri</name>
    <name type="common">Amphioxus</name>
    <dbReference type="NCBI Taxonomy" id="7741"/>
    <lineage>
        <taxon>Eukaryota</taxon>
        <taxon>Metazoa</taxon>
        <taxon>Chordata</taxon>
        <taxon>Cephalochordata</taxon>
        <taxon>Leptocardii</taxon>
        <taxon>Amphioxiformes</taxon>
        <taxon>Branchiostomatidae</taxon>
        <taxon>Branchiostoma</taxon>
    </lineage>
</organism>
<accession>A0A6P5A7K9</accession>
<evidence type="ECO:0000313" key="13">
    <source>
        <dbReference type="RefSeq" id="XP_019642234.1"/>
    </source>
</evidence>
<dbReference type="InterPro" id="IPR001611">
    <property type="entry name" value="Leu-rich_rpt"/>
</dbReference>
<evidence type="ECO:0000259" key="11">
    <source>
        <dbReference type="SMART" id="SM00082"/>
    </source>
</evidence>
<feature type="domain" description="LRRCT" evidence="11">
    <location>
        <begin position="88"/>
        <end position="137"/>
    </location>
</feature>
<evidence type="ECO:0000256" key="10">
    <source>
        <dbReference type="SAM" id="MobiDB-lite"/>
    </source>
</evidence>
<evidence type="ECO:0000256" key="3">
    <source>
        <dbReference type="ARBA" id="ARBA00022692"/>
    </source>
</evidence>
<comment type="subcellular location">
    <subcellularLocation>
        <location evidence="1">Membrane</location>
        <topology evidence="1">Single-pass membrane protein</topology>
    </subcellularLocation>
</comment>
<name>A0A6P5A7K9_BRABE</name>
<dbReference type="SUPFAM" id="SSF52058">
    <property type="entry name" value="L domain-like"/>
    <property type="match status" value="1"/>
</dbReference>
<dbReference type="InterPro" id="IPR052313">
    <property type="entry name" value="GPIb-IX-V_Complex"/>
</dbReference>
<dbReference type="Proteomes" id="UP000515135">
    <property type="component" value="Unplaced"/>
</dbReference>
<gene>
    <name evidence="13" type="primary">LOC109483642</name>
</gene>
<evidence type="ECO:0000256" key="5">
    <source>
        <dbReference type="ARBA" id="ARBA00022737"/>
    </source>
</evidence>
<dbReference type="InterPro" id="IPR032675">
    <property type="entry name" value="LRR_dom_sf"/>
</dbReference>
<dbReference type="InterPro" id="IPR000483">
    <property type="entry name" value="Cys-rich_flank_reg_C"/>
</dbReference>
<keyword evidence="4" id="KW-0732">Signal</keyword>
<sequence length="181" mass="19924">MFTGLGNLGYLSLYSNNISDIQAGTFNSTPQLTWLDLPNNNITTFPFDELSRLQRLYQLDLYNNQLTTLPSIAYDILSSISTVIIGNNPWQCDCRMVDFRLKMTGSYPFENQITCSQPDSLHGLKLKHVSPEDLICEDPTTGLMSPVTSPPPTTVATEIPEPSTVQNSSITSSPVSGVFSP</sequence>
<dbReference type="SMART" id="SM00369">
    <property type="entry name" value="LRR_TYP"/>
    <property type="match status" value="2"/>
</dbReference>
<feature type="region of interest" description="Disordered" evidence="10">
    <location>
        <begin position="139"/>
        <end position="181"/>
    </location>
</feature>
<evidence type="ECO:0000256" key="8">
    <source>
        <dbReference type="ARBA" id="ARBA00023136"/>
    </source>
</evidence>
<keyword evidence="6" id="KW-0130">Cell adhesion</keyword>
<protein>
    <submittedName>
        <fullName evidence="13">Leucine-rich repeat transmembrane protein FLRT3-like</fullName>
    </submittedName>
</protein>
<evidence type="ECO:0000256" key="4">
    <source>
        <dbReference type="ARBA" id="ARBA00022729"/>
    </source>
</evidence>
<evidence type="ECO:0000256" key="7">
    <source>
        <dbReference type="ARBA" id="ARBA00022989"/>
    </source>
</evidence>
<keyword evidence="5" id="KW-0677">Repeat</keyword>
<dbReference type="GeneID" id="109483642"/>
<feature type="compositionally biased region" description="Polar residues" evidence="10">
    <location>
        <begin position="163"/>
        <end position="175"/>
    </location>
</feature>
<dbReference type="RefSeq" id="XP_019642234.1">
    <property type="nucleotide sequence ID" value="XM_019786675.1"/>
</dbReference>
<keyword evidence="9" id="KW-1015">Disulfide bond</keyword>
<dbReference type="InterPro" id="IPR003591">
    <property type="entry name" value="Leu-rich_rpt_typical-subtyp"/>
</dbReference>
<keyword evidence="2" id="KW-0433">Leucine-rich repeat</keyword>
<dbReference type="AlphaFoldDB" id="A0A6P5A7K9"/>
<keyword evidence="8" id="KW-0472">Membrane</keyword>
<dbReference type="Pfam" id="PF13855">
    <property type="entry name" value="LRR_8"/>
    <property type="match status" value="1"/>
</dbReference>
<keyword evidence="12" id="KW-1185">Reference proteome</keyword>
<dbReference type="PANTHER" id="PTHR22650">
    <property type="entry name" value="GLYCOPROTEIN IB BETA"/>
    <property type="match status" value="1"/>
</dbReference>
<dbReference type="KEGG" id="bbel:109483642"/>
<evidence type="ECO:0000256" key="2">
    <source>
        <dbReference type="ARBA" id="ARBA00022614"/>
    </source>
</evidence>
<evidence type="ECO:0000256" key="6">
    <source>
        <dbReference type="ARBA" id="ARBA00022889"/>
    </source>
</evidence>
<dbReference type="OrthoDB" id="676979at2759"/>
<keyword evidence="7" id="KW-1133">Transmembrane helix</keyword>
<dbReference type="PROSITE" id="PS51450">
    <property type="entry name" value="LRR"/>
    <property type="match status" value="2"/>
</dbReference>
<dbReference type="PANTHER" id="PTHR22650:SF4">
    <property type="entry name" value="LEUCINE-RICH REPEAT AND TRANSMEMBRANE DOMAIN-CONTAINING PROTEIN 2-LIKE"/>
    <property type="match status" value="1"/>
</dbReference>
<dbReference type="SMART" id="SM00082">
    <property type="entry name" value="LRRCT"/>
    <property type="match status" value="1"/>
</dbReference>
<evidence type="ECO:0000313" key="12">
    <source>
        <dbReference type="Proteomes" id="UP000515135"/>
    </source>
</evidence>